<evidence type="ECO:0000256" key="1">
    <source>
        <dbReference type="SAM" id="MobiDB-lite"/>
    </source>
</evidence>
<sequence length="264" mass="29567">MAIPTIIPIQHHLLTLPRELRDLIYTHVLVIVRQHILFFYPSHTRPGEVDLFAPCRPRPNWLALLRTNRQIHDETAPLVYGAHQFNFIDYSFDQTRLVRTFLDGIGKGNAGWLRRVCVSFPAEPPTWRHWERLGEGGGEVGGGGGKVKGKGGGKEDGETLYGVRLLREMCVRLRTLEVHVQSQVFLDGEDGENGEEPSAEGEAAAITRPIFIEVLPRIAEELQGIPSLKEVLIVPCHANLDDDVVRAMEGFGWSIQPRGRETGD</sequence>
<feature type="compositionally biased region" description="Gly residues" evidence="1">
    <location>
        <begin position="135"/>
        <end position="146"/>
    </location>
</feature>
<dbReference type="RefSeq" id="XP_062637176.1">
    <property type="nucleotide sequence ID" value="XM_062777200.1"/>
</dbReference>
<gene>
    <name evidence="2" type="ORF">C8A04DRAFT_12052</name>
</gene>
<evidence type="ECO:0000313" key="2">
    <source>
        <dbReference type="EMBL" id="KAK4143805.1"/>
    </source>
</evidence>
<keyword evidence="3" id="KW-1185">Reference proteome</keyword>
<dbReference type="InterPro" id="IPR038883">
    <property type="entry name" value="AN11006-like"/>
</dbReference>
<dbReference type="PANTHER" id="PTHR42085">
    <property type="entry name" value="F-BOX DOMAIN-CONTAINING PROTEIN"/>
    <property type="match status" value="1"/>
</dbReference>
<organism evidence="2 3">
    <name type="scientific">Dichotomopilus funicola</name>
    <dbReference type="NCBI Taxonomy" id="1934379"/>
    <lineage>
        <taxon>Eukaryota</taxon>
        <taxon>Fungi</taxon>
        <taxon>Dikarya</taxon>
        <taxon>Ascomycota</taxon>
        <taxon>Pezizomycotina</taxon>
        <taxon>Sordariomycetes</taxon>
        <taxon>Sordariomycetidae</taxon>
        <taxon>Sordariales</taxon>
        <taxon>Chaetomiaceae</taxon>
        <taxon>Dichotomopilus</taxon>
    </lineage>
</organism>
<reference evidence="2" key="1">
    <citation type="journal article" date="2023" name="Mol. Phylogenet. Evol.">
        <title>Genome-scale phylogeny and comparative genomics of the fungal order Sordariales.</title>
        <authorList>
            <person name="Hensen N."/>
            <person name="Bonometti L."/>
            <person name="Westerberg I."/>
            <person name="Brannstrom I.O."/>
            <person name="Guillou S."/>
            <person name="Cros-Aarteil S."/>
            <person name="Calhoun S."/>
            <person name="Haridas S."/>
            <person name="Kuo A."/>
            <person name="Mondo S."/>
            <person name="Pangilinan J."/>
            <person name="Riley R."/>
            <person name="LaButti K."/>
            <person name="Andreopoulos B."/>
            <person name="Lipzen A."/>
            <person name="Chen C."/>
            <person name="Yan M."/>
            <person name="Daum C."/>
            <person name="Ng V."/>
            <person name="Clum A."/>
            <person name="Steindorff A."/>
            <person name="Ohm R.A."/>
            <person name="Martin F."/>
            <person name="Silar P."/>
            <person name="Natvig D.O."/>
            <person name="Lalanne C."/>
            <person name="Gautier V."/>
            <person name="Ament-Velasquez S.L."/>
            <person name="Kruys A."/>
            <person name="Hutchinson M.I."/>
            <person name="Powell A.J."/>
            <person name="Barry K."/>
            <person name="Miller A.N."/>
            <person name="Grigoriev I.V."/>
            <person name="Debuchy R."/>
            <person name="Gladieux P."/>
            <person name="Hiltunen Thoren M."/>
            <person name="Johannesson H."/>
        </authorList>
    </citation>
    <scope>NUCLEOTIDE SEQUENCE</scope>
    <source>
        <strain evidence="2">CBS 141.50</strain>
    </source>
</reference>
<reference evidence="2" key="2">
    <citation type="submission" date="2023-05" db="EMBL/GenBank/DDBJ databases">
        <authorList>
            <consortium name="Lawrence Berkeley National Laboratory"/>
            <person name="Steindorff A."/>
            <person name="Hensen N."/>
            <person name="Bonometti L."/>
            <person name="Westerberg I."/>
            <person name="Brannstrom I.O."/>
            <person name="Guillou S."/>
            <person name="Cros-Aarteil S."/>
            <person name="Calhoun S."/>
            <person name="Haridas S."/>
            <person name="Kuo A."/>
            <person name="Mondo S."/>
            <person name="Pangilinan J."/>
            <person name="Riley R."/>
            <person name="Labutti K."/>
            <person name="Andreopoulos B."/>
            <person name="Lipzen A."/>
            <person name="Chen C."/>
            <person name="Yanf M."/>
            <person name="Daum C."/>
            <person name="Ng V."/>
            <person name="Clum A."/>
            <person name="Ohm R."/>
            <person name="Martin F."/>
            <person name="Silar P."/>
            <person name="Natvig D."/>
            <person name="Lalanne C."/>
            <person name="Gautier V."/>
            <person name="Ament-Velasquez S.L."/>
            <person name="Kruys A."/>
            <person name="Hutchinson M.I."/>
            <person name="Powell A.J."/>
            <person name="Barry K."/>
            <person name="Miller A.N."/>
            <person name="Grigoriev I.V."/>
            <person name="Debuchy R."/>
            <person name="Gladieux P."/>
            <person name="Thoren M.H."/>
            <person name="Johannesson H."/>
        </authorList>
    </citation>
    <scope>NUCLEOTIDE SEQUENCE</scope>
    <source>
        <strain evidence="2">CBS 141.50</strain>
    </source>
</reference>
<dbReference type="EMBL" id="MU853583">
    <property type="protein sequence ID" value="KAK4143805.1"/>
    <property type="molecule type" value="Genomic_DNA"/>
</dbReference>
<comment type="caution">
    <text evidence="2">The sequence shown here is derived from an EMBL/GenBank/DDBJ whole genome shotgun (WGS) entry which is preliminary data.</text>
</comment>
<name>A0AAN6V494_9PEZI</name>
<protein>
    <submittedName>
        <fullName evidence="2">Uncharacterized protein</fullName>
    </submittedName>
</protein>
<dbReference type="AlphaFoldDB" id="A0AAN6V494"/>
<proteinExistence type="predicted"/>
<dbReference type="Proteomes" id="UP001302676">
    <property type="component" value="Unassembled WGS sequence"/>
</dbReference>
<evidence type="ECO:0000313" key="3">
    <source>
        <dbReference type="Proteomes" id="UP001302676"/>
    </source>
</evidence>
<dbReference type="GeneID" id="87813813"/>
<feature type="region of interest" description="Disordered" evidence="1">
    <location>
        <begin position="132"/>
        <end position="153"/>
    </location>
</feature>
<dbReference type="PANTHER" id="PTHR42085:SF2">
    <property type="entry name" value="F-BOX DOMAIN-CONTAINING PROTEIN"/>
    <property type="match status" value="1"/>
</dbReference>
<accession>A0AAN6V494</accession>